<protein>
    <submittedName>
        <fullName evidence="2">Uncharacterized protein</fullName>
    </submittedName>
</protein>
<dbReference type="AlphaFoldDB" id="A0A2H1EHL3"/>
<gene>
    <name evidence="2" type="ORF">NSIN_20769</name>
</gene>
<keyword evidence="1" id="KW-0472">Membrane</keyword>
<keyword evidence="3" id="KW-1185">Reference proteome</keyword>
<dbReference type="Proteomes" id="UP000232412">
    <property type="component" value="Unassembled WGS sequence"/>
</dbReference>
<evidence type="ECO:0000256" key="1">
    <source>
        <dbReference type="SAM" id="Phobius"/>
    </source>
</evidence>
<evidence type="ECO:0000313" key="3">
    <source>
        <dbReference type="Proteomes" id="UP000232412"/>
    </source>
</evidence>
<sequence>MVKLYLVRGPIIAAAGLVIVVIGAGLFDTSYQSVESLLGEKTDIFSGTQILPNQFVNSTIKSGQLHEHNVILVHVTPSSGSVKLEGSDPNGMTFEKDSTNGFLYHIIERSNDGGSYYIKIANTGNQPVVVDSIIAEDPFLSKNCNASDGIKCNIVQVSMGMVAIGIVAFIAGVAIGMYYFRKERNLQKK</sequence>
<feature type="transmembrane region" description="Helical" evidence="1">
    <location>
        <begin position="157"/>
        <end position="180"/>
    </location>
</feature>
<proteinExistence type="predicted"/>
<name>A0A2H1EHL3_9ARCH</name>
<dbReference type="RefSeq" id="WP_101009757.1">
    <property type="nucleotide sequence ID" value="NZ_FRFC01000003.1"/>
</dbReference>
<keyword evidence="1" id="KW-1133">Transmembrane helix</keyword>
<keyword evidence="1" id="KW-0812">Transmembrane</keyword>
<accession>A0A2H1EHL3</accession>
<evidence type="ECO:0000313" key="2">
    <source>
        <dbReference type="EMBL" id="SHO45757.1"/>
    </source>
</evidence>
<feature type="transmembrane region" description="Helical" evidence="1">
    <location>
        <begin position="7"/>
        <end position="27"/>
    </location>
</feature>
<dbReference type="OrthoDB" id="11648at2157"/>
<dbReference type="EMBL" id="FRFC01000003">
    <property type="protein sequence ID" value="SHO45757.1"/>
    <property type="molecule type" value="Genomic_DNA"/>
</dbReference>
<organism evidence="2 3">
    <name type="scientific">Nitrosotalea sinensis</name>
    <dbReference type="NCBI Taxonomy" id="1499975"/>
    <lineage>
        <taxon>Archaea</taxon>
        <taxon>Nitrososphaerota</taxon>
        <taxon>Nitrososphaeria</taxon>
        <taxon>Nitrosotaleales</taxon>
        <taxon>Nitrosotaleaceae</taxon>
        <taxon>Nitrosotalea</taxon>
    </lineage>
</organism>
<reference evidence="3" key="1">
    <citation type="submission" date="2016-12" db="EMBL/GenBank/DDBJ databases">
        <authorList>
            <person name="Herbold C."/>
        </authorList>
    </citation>
    <scope>NUCLEOTIDE SEQUENCE [LARGE SCALE GENOMIC DNA]</scope>
</reference>